<organism evidence="2 3">
    <name type="scientific">Colletotrichum chrysophilum</name>
    <dbReference type="NCBI Taxonomy" id="1836956"/>
    <lineage>
        <taxon>Eukaryota</taxon>
        <taxon>Fungi</taxon>
        <taxon>Dikarya</taxon>
        <taxon>Ascomycota</taxon>
        <taxon>Pezizomycotina</taxon>
        <taxon>Sordariomycetes</taxon>
        <taxon>Hypocreomycetidae</taxon>
        <taxon>Glomerellales</taxon>
        <taxon>Glomerellaceae</taxon>
        <taxon>Colletotrichum</taxon>
        <taxon>Colletotrichum gloeosporioides species complex</taxon>
    </lineage>
</organism>
<gene>
    <name evidence="2" type="ORF">CCHR01_11627</name>
</gene>
<dbReference type="Proteomes" id="UP001243330">
    <property type="component" value="Unassembled WGS sequence"/>
</dbReference>
<feature type="compositionally biased region" description="Low complexity" evidence="1">
    <location>
        <begin position="95"/>
        <end position="105"/>
    </location>
</feature>
<dbReference type="EMBL" id="JAQOWY010000260">
    <property type="protein sequence ID" value="KAK1845773.1"/>
    <property type="molecule type" value="Genomic_DNA"/>
</dbReference>
<evidence type="ECO:0000313" key="2">
    <source>
        <dbReference type="EMBL" id="KAK1845773.1"/>
    </source>
</evidence>
<evidence type="ECO:0000313" key="3">
    <source>
        <dbReference type="Proteomes" id="UP001243330"/>
    </source>
</evidence>
<sequence>MSSRPGPTTPSLAPPALQGRRSAGPGAKDGVGSGDQHLPPPAVPHPVELSANARNGNHKHMETTQKRGHDGPDRMIVMAHETGVDRDDPPPSSLPFPLLSSHRSK</sequence>
<comment type="caution">
    <text evidence="2">The sequence shown here is derived from an EMBL/GenBank/DDBJ whole genome shotgun (WGS) entry which is preliminary data.</text>
</comment>
<feature type="region of interest" description="Disordered" evidence="1">
    <location>
        <begin position="1"/>
        <end position="105"/>
    </location>
</feature>
<dbReference type="AlphaFoldDB" id="A0AAD9ACU7"/>
<evidence type="ECO:0000256" key="1">
    <source>
        <dbReference type="SAM" id="MobiDB-lite"/>
    </source>
</evidence>
<feature type="compositionally biased region" description="Basic and acidic residues" evidence="1">
    <location>
        <begin position="59"/>
        <end position="73"/>
    </location>
</feature>
<protein>
    <submittedName>
        <fullName evidence="2">Uncharacterized protein</fullName>
    </submittedName>
</protein>
<proteinExistence type="predicted"/>
<reference evidence="2" key="1">
    <citation type="submission" date="2023-01" db="EMBL/GenBank/DDBJ databases">
        <title>Colletotrichum chrysophilum M932 genome sequence.</title>
        <authorList>
            <person name="Baroncelli R."/>
        </authorList>
    </citation>
    <scope>NUCLEOTIDE SEQUENCE</scope>
    <source>
        <strain evidence="2">M932</strain>
    </source>
</reference>
<feature type="compositionally biased region" description="Polar residues" evidence="1">
    <location>
        <begin position="1"/>
        <end position="11"/>
    </location>
</feature>
<name>A0AAD9ACU7_9PEZI</name>
<accession>A0AAD9ACU7</accession>
<keyword evidence="3" id="KW-1185">Reference proteome</keyword>